<dbReference type="SUPFAM" id="SSF82171">
    <property type="entry name" value="DPP6 N-terminal domain-like"/>
    <property type="match status" value="1"/>
</dbReference>
<dbReference type="Proteomes" id="UP001153069">
    <property type="component" value="Unassembled WGS sequence"/>
</dbReference>
<name>A0A9N8DN48_9STRA</name>
<protein>
    <submittedName>
        <fullName evidence="3">Uncharacterized protein</fullName>
    </submittedName>
</protein>
<proteinExistence type="predicted"/>
<evidence type="ECO:0000256" key="1">
    <source>
        <dbReference type="SAM" id="MobiDB-lite"/>
    </source>
</evidence>
<dbReference type="EMBL" id="CAICTM010000169">
    <property type="protein sequence ID" value="CAB9503585.1"/>
    <property type="molecule type" value="Genomic_DNA"/>
</dbReference>
<evidence type="ECO:0000256" key="2">
    <source>
        <dbReference type="SAM" id="SignalP"/>
    </source>
</evidence>
<keyword evidence="4" id="KW-1185">Reference proteome</keyword>
<evidence type="ECO:0000313" key="4">
    <source>
        <dbReference type="Proteomes" id="UP001153069"/>
    </source>
</evidence>
<dbReference type="AlphaFoldDB" id="A0A9N8DN48"/>
<feature type="signal peptide" evidence="2">
    <location>
        <begin position="1"/>
        <end position="20"/>
    </location>
</feature>
<comment type="caution">
    <text evidence="3">The sequence shown here is derived from an EMBL/GenBank/DDBJ whole genome shotgun (WGS) entry which is preliminary data.</text>
</comment>
<feature type="region of interest" description="Disordered" evidence="1">
    <location>
        <begin position="885"/>
        <end position="927"/>
    </location>
</feature>
<sequence length="953" mass="103516">MSILLVVVVVLLVTTTSVSGAVCLAPRVDLTNNDRAAYHSSANNGWKGVVQISGNIVARNRNGIFHLNGDTDTAMQQQVGDTFGYDMELVALADQGRVVAVANEKGTVSVLRIVKDKDNNHTLSVTRAQVVAHSLRDSIPDMEASVGGLALNGNGTLLATSLMDSFLKPGPQGWRNDVGLFPIHNTDFYANNLSASSPPPPPQVIERVSGASASTLVLSALGNVLVAADDACETEEGYRDKAHIRIFRRSYNGTAHNWDIELDEWGYSLGCTRWAWPGLSLAINHDGSLVAVGAFNNQSNHPAVSVYQYQQQQTKSESNWVLRDVVETGNNRTFVSLSANGNWMAIGTPLWNATNRTGTDRVTLLHYNNNDTDNSNTWETMATIPGTDDNGSLGNGIAMDDNATRLAVGHWGSHLRVYDIVHNDSSICQHNQSVPVFPFPNTSSCEENYSITFNSSSQVYHLALSGNLLAFEDSVGFEGKDTSVVQFWDVSDWNNNNSQDPNKPLLVETGKDNFTETQHQDVILTANGTMAAVLSKGDTDEDPDTIRVFQLLYENENQNHVNATTTANIFRKNGDDDNIVLPWARELPSIQGIKFEAGMGGIVFNGDGRIIVAAMYQVDDKGTASNFTVQAFALNDNDSEWIRMGNNISLETPFGTFSLSRSGHVLAVGDSQVDAAEDTRGREGQVRIFGFSNGDWTLQAEFLGVPNEDGNLGIATSLNADGTVLAAAGILSRDNYGIPAVGAVNVYQKKDDTWTLRDRFSVGNRDEAFGFSLALSGDGKRLAVGSFFERKRSRVRLFEYDDAVRQWGLVFADKGYYLTRLGEDDYDITLHSFGQSVALNEDGTLMATGSASRFRSSNQQNHVRVYNLSACLSWQSNVSMMNDFYDGSNRSKSESDPGKSNANESTASGVPASDSSSSEGSTEDPASSSFALSTTAAVTQLNCCIVLLFHLYF</sequence>
<accession>A0A9N8DN48</accession>
<organism evidence="3 4">
    <name type="scientific">Seminavis robusta</name>
    <dbReference type="NCBI Taxonomy" id="568900"/>
    <lineage>
        <taxon>Eukaryota</taxon>
        <taxon>Sar</taxon>
        <taxon>Stramenopiles</taxon>
        <taxon>Ochrophyta</taxon>
        <taxon>Bacillariophyta</taxon>
        <taxon>Bacillariophyceae</taxon>
        <taxon>Bacillariophycidae</taxon>
        <taxon>Naviculales</taxon>
        <taxon>Naviculaceae</taxon>
        <taxon>Seminavis</taxon>
    </lineage>
</organism>
<evidence type="ECO:0000313" key="3">
    <source>
        <dbReference type="EMBL" id="CAB9503585.1"/>
    </source>
</evidence>
<feature type="compositionally biased region" description="Low complexity" evidence="1">
    <location>
        <begin position="905"/>
        <end position="927"/>
    </location>
</feature>
<feature type="chain" id="PRO_5040284484" evidence="2">
    <location>
        <begin position="21"/>
        <end position="953"/>
    </location>
</feature>
<reference evidence="3" key="1">
    <citation type="submission" date="2020-06" db="EMBL/GenBank/DDBJ databases">
        <authorList>
            <consortium name="Plant Systems Biology data submission"/>
        </authorList>
    </citation>
    <scope>NUCLEOTIDE SEQUENCE</scope>
    <source>
        <strain evidence="3">D6</strain>
    </source>
</reference>
<keyword evidence="2" id="KW-0732">Signal</keyword>
<gene>
    <name evidence="3" type="ORF">SEMRO_170_G075430.1</name>
</gene>
<dbReference type="SUPFAM" id="SSF101908">
    <property type="entry name" value="Putative isomerase YbhE"/>
    <property type="match status" value="1"/>
</dbReference>